<dbReference type="EMBL" id="MCGR01000036">
    <property type="protein sequence ID" value="ORY75993.1"/>
    <property type="molecule type" value="Genomic_DNA"/>
</dbReference>
<proteinExistence type="predicted"/>
<dbReference type="InParanoid" id="A0A1Y2EWM8"/>
<accession>A0A1Y2EWM8</accession>
<comment type="caution">
    <text evidence="1">The sequence shown here is derived from an EMBL/GenBank/DDBJ whole genome shotgun (WGS) entry which is preliminary data.</text>
</comment>
<name>A0A1Y2EWM8_9BASI</name>
<keyword evidence="2" id="KW-1185">Reference proteome</keyword>
<gene>
    <name evidence="1" type="ORF">BCR35DRAFT_332985</name>
</gene>
<organism evidence="1 2">
    <name type="scientific">Leucosporidium creatinivorum</name>
    <dbReference type="NCBI Taxonomy" id="106004"/>
    <lineage>
        <taxon>Eukaryota</taxon>
        <taxon>Fungi</taxon>
        <taxon>Dikarya</taxon>
        <taxon>Basidiomycota</taxon>
        <taxon>Pucciniomycotina</taxon>
        <taxon>Microbotryomycetes</taxon>
        <taxon>Leucosporidiales</taxon>
        <taxon>Leucosporidium</taxon>
    </lineage>
</organism>
<sequence>MIELELFDFKNGSARPASESCLDFGFYGLLRLKGTAAQTPPEPAAGSGNSTRRYSWAFDNSQVGDYNLKALVSLAIPVNGTCPEPADYQNSTLSFGWSFVAPSESNSGISGATTTTATFAQAPTGTYSATGTVGSTPTDTTTPASGGSRTVAGALAGLVVASLGMAVLA</sequence>
<dbReference type="Proteomes" id="UP000193467">
    <property type="component" value="Unassembled WGS sequence"/>
</dbReference>
<dbReference type="AlphaFoldDB" id="A0A1Y2EWM8"/>
<evidence type="ECO:0000313" key="1">
    <source>
        <dbReference type="EMBL" id="ORY75993.1"/>
    </source>
</evidence>
<evidence type="ECO:0000313" key="2">
    <source>
        <dbReference type="Proteomes" id="UP000193467"/>
    </source>
</evidence>
<reference evidence="1 2" key="1">
    <citation type="submission" date="2016-07" db="EMBL/GenBank/DDBJ databases">
        <title>Pervasive Adenine N6-methylation of Active Genes in Fungi.</title>
        <authorList>
            <consortium name="DOE Joint Genome Institute"/>
            <person name="Mondo S.J."/>
            <person name="Dannebaum R.O."/>
            <person name="Kuo R.C."/>
            <person name="Labutti K."/>
            <person name="Haridas S."/>
            <person name="Kuo A."/>
            <person name="Salamov A."/>
            <person name="Ahrendt S.R."/>
            <person name="Lipzen A."/>
            <person name="Sullivan W."/>
            <person name="Andreopoulos W.B."/>
            <person name="Clum A."/>
            <person name="Lindquist E."/>
            <person name="Daum C."/>
            <person name="Ramamoorthy G.K."/>
            <person name="Gryganskyi A."/>
            <person name="Culley D."/>
            <person name="Magnuson J.K."/>
            <person name="James T.Y."/>
            <person name="O'Malley M.A."/>
            <person name="Stajich J.E."/>
            <person name="Spatafora J.W."/>
            <person name="Visel A."/>
            <person name="Grigoriev I.V."/>
        </authorList>
    </citation>
    <scope>NUCLEOTIDE SEQUENCE [LARGE SCALE GENOMIC DNA]</scope>
    <source>
        <strain evidence="1 2">62-1032</strain>
    </source>
</reference>
<protein>
    <submittedName>
        <fullName evidence="1">Uncharacterized protein</fullName>
    </submittedName>
</protein>